<keyword evidence="4" id="KW-0479">Metal-binding</keyword>
<proteinExistence type="inferred from homology"/>
<dbReference type="Proteomes" id="UP000217005">
    <property type="component" value="Unassembled WGS sequence"/>
</dbReference>
<evidence type="ECO:0000256" key="6">
    <source>
        <dbReference type="ARBA" id="ARBA00023004"/>
    </source>
</evidence>
<keyword evidence="7" id="KW-0411">Iron-sulfur</keyword>
<organism evidence="11 12">
    <name type="scientific">Bordetella genomosp. 1</name>
    <dbReference type="NCBI Taxonomy" id="1395607"/>
    <lineage>
        <taxon>Bacteria</taxon>
        <taxon>Pseudomonadati</taxon>
        <taxon>Pseudomonadota</taxon>
        <taxon>Betaproteobacteria</taxon>
        <taxon>Burkholderiales</taxon>
        <taxon>Alcaligenaceae</taxon>
        <taxon>Bordetella</taxon>
    </lineage>
</organism>
<name>A0A261SHZ9_9BORD</name>
<evidence type="ECO:0000313" key="11">
    <source>
        <dbReference type="EMBL" id="OZI36785.1"/>
    </source>
</evidence>
<dbReference type="OrthoDB" id="9806195at2"/>
<dbReference type="EMBL" id="NEVL01000003">
    <property type="protein sequence ID" value="OZI36785.1"/>
    <property type="molecule type" value="Genomic_DNA"/>
</dbReference>
<dbReference type="GO" id="GO:0046872">
    <property type="term" value="F:metal ion binding"/>
    <property type="evidence" value="ECO:0007669"/>
    <property type="project" value="UniProtKB-KW"/>
</dbReference>
<evidence type="ECO:0000313" key="12">
    <source>
        <dbReference type="Proteomes" id="UP000217005"/>
    </source>
</evidence>
<evidence type="ECO:0000256" key="1">
    <source>
        <dbReference type="ARBA" id="ARBA00007874"/>
    </source>
</evidence>
<dbReference type="SUPFAM" id="SSF54292">
    <property type="entry name" value="2Fe-2S ferredoxin-like"/>
    <property type="match status" value="1"/>
</dbReference>
<evidence type="ECO:0000256" key="7">
    <source>
        <dbReference type="ARBA" id="ARBA00023014"/>
    </source>
</evidence>
<protein>
    <submittedName>
        <fullName evidence="11">Ferredoxin</fullName>
    </submittedName>
</protein>
<feature type="region of interest" description="Disordered" evidence="9">
    <location>
        <begin position="94"/>
        <end position="117"/>
    </location>
</feature>
<dbReference type="InterPro" id="IPR001041">
    <property type="entry name" value="2Fe-2S_ferredoxin-type"/>
</dbReference>
<sequence length="117" mass="12830">MNDAAGPAVHAVELRPSGWRFEARADTPLLRAAREAGIRLPSSCRNGTCRACMCMLVSGEVRYAVQWPGVTREEREEGWVLPCVAHAESDVVLEVPDAERRDDTPAAPRTMLTGAQR</sequence>
<dbReference type="InterPro" id="IPR036010">
    <property type="entry name" value="2Fe-2S_ferredoxin-like_sf"/>
</dbReference>
<dbReference type="AlphaFoldDB" id="A0A261SHZ9"/>
<comment type="cofactor">
    <cofactor evidence="8">
        <name>[2Fe-2S] cluster</name>
        <dbReference type="ChEBI" id="CHEBI:190135"/>
    </cofactor>
</comment>
<evidence type="ECO:0000256" key="2">
    <source>
        <dbReference type="ARBA" id="ARBA00022448"/>
    </source>
</evidence>
<keyword evidence="2" id="KW-0813">Transport</keyword>
<gene>
    <name evidence="11" type="ORF">CEG14_16295</name>
</gene>
<dbReference type="PANTHER" id="PTHR43112">
    <property type="entry name" value="FERREDOXIN"/>
    <property type="match status" value="1"/>
</dbReference>
<keyword evidence="6" id="KW-0408">Iron</keyword>
<feature type="domain" description="2Fe-2S ferredoxin-type" evidence="10">
    <location>
        <begin position="10"/>
        <end position="99"/>
    </location>
</feature>
<evidence type="ECO:0000256" key="4">
    <source>
        <dbReference type="ARBA" id="ARBA00022723"/>
    </source>
</evidence>
<evidence type="ECO:0000256" key="9">
    <source>
        <dbReference type="SAM" id="MobiDB-lite"/>
    </source>
</evidence>
<dbReference type="Gene3D" id="3.10.20.30">
    <property type="match status" value="1"/>
</dbReference>
<dbReference type="CDD" id="cd00207">
    <property type="entry name" value="fer2"/>
    <property type="match status" value="1"/>
</dbReference>
<dbReference type="Pfam" id="PF00111">
    <property type="entry name" value="Fer2"/>
    <property type="match status" value="1"/>
</dbReference>
<keyword evidence="5" id="KW-0249">Electron transport</keyword>
<evidence type="ECO:0000256" key="8">
    <source>
        <dbReference type="ARBA" id="ARBA00034078"/>
    </source>
</evidence>
<keyword evidence="3" id="KW-0001">2Fe-2S</keyword>
<dbReference type="PANTHER" id="PTHR43112:SF3">
    <property type="entry name" value="FERREDOXIN-2, CHLOROPLASTIC"/>
    <property type="match status" value="1"/>
</dbReference>
<evidence type="ECO:0000256" key="3">
    <source>
        <dbReference type="ARBA" id="ARBA00022714"/>
    </source>
</evidence>
<dbReference type="PROSITE" id="PS51085">
    <property type="entry name" value="2FE2S_FER_2"/>
    <property type="match status" value="1"/>
</dbReference>
<dbReference type="InterPro" id="IPR012675">
    <property type="entry name" value="Beta-grasp_dom_sf"/>
</dbReference>
<reference evidence="11 12" key="1">
    <citation type="submission" date="2017-05" db="EMBL/GenBank/DDBJ databases">
        <title>Complete and WGS of Bordetella genogroups.</title>
        <authorList>
            <person name="Spilker T."/>
            <person name="LiPuma J."/>
        </authorList>
    </citation>
    <scope>NUCLEOTIDE SEQUENCE [LARGE SCALE GENOMIC DNA]</scope>
    <source>
        <strain evidence="11 12">AU17610</strain>
    </source>
</reference>
<comment type="similarity">
    <text evidence="1">Belongs to the 2Fe2S plant-type ferredoxin family.</text>
</comment>
<evidence type="ECO:0000256" key="5">
    <source>
        <dbReference type="ARBA" id="ARBA00022982"/>
    </source>
</evidence>
<evidence type="ECO:0000259" key="10">
    <source>
        <dbReference type="PROSITE" id="PS51085"/>
    </source>
</evidence>
<comment type="caution">
    <text evidence="11">The sequence shown here is derived from an EMBL/GenBank/DDBJ whole genome shotgun (WGS) entry which is preliminary data.</text>
</comment>
<dbReference type="GO" id="GO:0051537">
    <property type="term" value="F:2 iron, 2 sulfur cluster binding"/>
    <property type="evidence" value="ECO:0007669"/>
    <property type="project" value="UniProtKB-KW"/>
</dbReference>
<accession>A0A261SHZ9</accession>